<feature type="transmembrane region" description="Helical" evidence="9">
    <location>
        <begin position="220"/>
        <end position="244"/>
    </location>
</feature>
<feature type="transmembrane region" description="Helical" evidence="9">
    <location>
        <begin position="133"/>
        <end position="153"/>
    </location>
</feature>
<feature type="transmembrane region" description="Helical" evidence="9">
    <location>
        <begin position="7"/>
        <end position="34"/>
    </location>
</feature>
<proteinExistence type="inferred from homology"/>
<dbReference type="CDD" id="cd06582">
    <property type="entry name" value="TM_PBP1_LivH_like"/>
    <property type="match status" value="1"/>
</dbReference>
<dbReference type="AlphaFoldDB" id="A0A0D5NKV7"/>
<keyword evidence="7 9" id="KW-0472">Membrane</keyword>
<evidence type="ECO:0000256" key="3">
    <source>
        <dbReference type="ARBA" id="ARBA00022475"/>
    </source>
</evidence>
<feature type="transmembrane region" description="Helical" evidence="9">
    <location>
        <begin position="256"/>
        <end position="273"/>
    </location>
</feature>
<evidence type="ECO:0000256" key="6">
    <source>
        <dbReference type="ARBA" id="ARBA00022989"/>
    </source>
</evidence>
<feature type="transmembrane region" description="Helical" evidence="9">
    <location>
        <begin position="185"/>
        <end position="208"/>
    </location>
</feature>
<dbReference type="GO" id="GO:0022857">
    <property type="term" value="F:transmembrane transporter activity"/>
    <property type="evidence" value="ECO:0007669"/>
    <property type="project" value="InterPro"/>
</dbReference>
<accession>A0A0D5NKV7</accession>
<sequence>MENVLNVLTSIAVLAVVAVGLYIILGLMQVINMAHGDIVMLGAYSVFVLTQAGLHFWVAAVIATCIAGIAGGLIEIVVVRNLYKSGNLATMLATWGVGIVIQQAIKLTFGPQGQFVDVPMTSMISVFGVEYPSYRMMILFISTIILAAIFVVLQKTRAGLLVRATMDRTDMAEAMGIHTKRVYSYGFVAGSALAGLAGALISPIVSISPLMGIDYVTKSFLVVMTGGFESMVSTIGGAAIIGGLQNGFSYYMDTTKSWMIVLIIVIVIIWIRPQGVFSKK</sequence>
<keyword evidence="2" id="KW-0813">Transport</keyword>
<keyword evidence="4 9" id="KW-0812">Transmembrane</keyword>
<dbReference type="RefSeq" id="WP_045671045.1">
    <property type="nucleotide sequence ID" value="NZ_CP011058.1"/>
</dbReference>
<protein>
    <recommendedName>
        <fullName evidence="12">ABC transporter permease</fullName>
    </recommendedName>
</protein>
<keyword evidence="11" id="KW-1185">Reference proteome</keyword>
<evidence type="ECO:0000256" key="7">
    <source>
        <dbReference type="ARBA" id="ARBA00023136"/>
    </source>
</evidence>
<dbReference type="PATRIC" id="fig|1126833.4.peg.3275"/>
<name>A0A0D5NKV7_9BACL</name>
<organism evidence="10 11">
    <name type="scientific">Paenibacillus beijingensis</name>
    <dbReference type="NCBI Taxonomy" id="1126833"/>
    <lineage>
        <taxon>Bacteria</taxon>
        <taxon>Bacillati</taxon>
        <taxon>Bacillota</taxon>
        <taxon>Bacilli</taxon>
        <taxon>Bacillales</taxon>
        <taxon>Paenibacillaceae</taxon>
        <taxon>Paenibacillus</taxon>
    </lineage>
</organism>
<dbReference type="GO" id="GO:0006865">
    <property type="term" value="P:amino acid transport"/>
    <property type="evidence" value="ECO:0007669"/>
    <property type="project" value="UniProtKB-KW"/>
</dbReference>
<dbReference type="PANTHER" id="PTHR11795">
    <property type="entry name" value="BRANCHED-CHAIN AMINO ACID TRANSPORT SYSTEM PERMEASE PROTEIN LIVH"/>
    <property type="match status" value="1"/>
</dbReference>
<evidence type="ECO:0008006" key="12">
    <source>
        <dbReference type="Google" id="ProtNLM"/>
    </source>
</evidence>
<gene>
    <name evidence="10" type="ORF">VN24_14945</name>
</gene>
<evidence type="ECO:0000313" key="11">
    <source>
        <dbReference type="Proteomes" id="UP000032633"/>
    </source>
</evidence>
<dbReference type="Pfam" id="PF02653">
    <property type="entry name" value="BPD_transp_2"/>
    <property type="match status" value="1"/>
</dbReference>
<evidence type="ECO:0000256" key="9">
    <source>
        <dbReference type="SAM" id="Phobius"/>
    </source>
</evidence>
<dbReference type="PANTHER" id="PTHR11795:SF447">
    <property type="entry name" value="ABC TRANSPORTER PERMEASE PROTEIN"/>
    <property type="match status" value="1"/>
</dbReference>
<evidence type="ECO:0000256" key="5">
    <source>
        <dbReference type="ARBA" id="ARBA00022970"/>
    </source>
</evidence>
<evidence type="ECO:0000313" key="10">
    <source>
        <dbReference type="EMBL" id="AJY75617.1"/>
    </source>
</evidence>
<dbReference type="InterPro" id="IPR052157">
    <property type="entry name" value="BCAA_transport_permease"/>
</dbReference>
<reference evidence="11" key="2">
    <citation type="submission" date="2015-03" db="EMBL/GenBank/DDBJ databases">
        <title>Genome sequence of Paenibacillus beijingensis strain DSM 24997T.</title>
        <authorList>
            <person name="Kwak Y."/>
            <person name="Shin J.-H."/>
        </authorList>
    </citation>
    <scope>NUCLEOTIDE SEQUENCE [LARGE SCALE GENOMIC DNA]</scope>
    <source>
        <strain evidence="11">DSM 24997</strain>
    </source>
</reference>
<feature type="transmembrane region" description="Helical" evidence="9">
    <location>
        <begin position="86"/>
        <end position="105"/>
    </location>
</feature>
<evidence type="ECO:0000256" key="4">
    <source>
        <dbReference type="ARBA" id="ARBA00022692"/>
    </source>
</evidence>
<dbReference type="OrthoDB" id="9807115at2"/>
<evidence type="ECO:0000256" key="1">
    <source>
        <dbReference type="ARBA" id="ARBA00004651"/>
    </source>
</evidence>
<keyword evidence="3" id="KW-1003">Cell membrane</keyword>
<comment type="similarity">
    <text evidence="8">Belongs to the binding-protein-dependent transport system permease family. LivHM subfamily.</text>
</comment>
<dbReference type="Proteomes" id="UP000032633">
    <property type="component" value="Chromosome"/>
</dbReference>
<evidence type="ECO:0000256" key="8">
    <source>
        <dbReference type="ARBA" id="ARBA00037998"/>
    </source>
</evidence>
<dbReference type="HOGENOM" id="CLU_039929_2_1_9"/>
<dbReference type="InterPro" id="IPR001851">
    <property type="entry name" value="ABC_transp_permease"/>
</dbReference>
<dbReference type="KEGG" id="pbj:VN24_14945"/>
<keyword evidence="6 9" id="KW-1133">Transmembrane helix</keyword>
<comment type="subcellular location">
    <subcellularLocation>
        <location evidence="1">Cell membrane</location>
        <topology evidence="1">Multi-pass membrane protein</topology>
    </subcellularLocation>
</comment>
<reference evidence="10 11" key="1">
    <citation type="journal article" date="2015" name="J. Biotechnol.">
        <title>Complete genome sequence of Paenibacillus beijingensis 7188(T) (=DSM 24997(T)), a novel rhizobacterium from jujube garden soil.</title>
        <authorList>
            <person name="Kwak Y."/>
            <person name="Shin J.H."/>
        </authorList>
    </citation>
    <scope>NUCLEOTIDE SEQUENCE [LARGE SCALE GENOMIC DNA]</scope>
    <source>
        <strain evidence="10 11">DSM 24997</strain>
    </source>
</reference>
<dbReference type="GO" id="GO:0005886">
    <property type="term" value="C:plasma membrane"/>
    <property type="evidence" value="ECO:0007669"/>
    <property type="project" value="UniProtKB-SubCell"/>
</dbReference>
<dbReference type="STRING" id="1126833.VN24_14945"/>
<keyword evidence="5" id="KW-0029">Amino-acid transport</keyword>
<feature type="transmembrane region" description="Helical" evidence="9">
    <location>
        <begin position="54"/>
        <end position="79"/>
    </location>
</feature>
<dbReference type="EMBL" id="CP011058">
    <property type="protein sequence ID" value="AJY75617.1"/>
    <property type="molecule type" value="Genomic_DNA"/>
</dbReference>
<evidence type="ECO:0000256" key="2">
    <source>
        <dbReference type="ARBA" id="ARBA00022448"/>
    </source>
</evidence>